<sequence length="193" mass="21692">MASIRFLLRGALGVMLFCSWARAAIQYCHKDELVDMCLGMTTAKNETSDGTDLFMTLGFEGSATKGWMALGIGEQMAGALMFLMITDQQKNVVMSVRTTDGHFQPQMAPDKTPVVEILSINSQTDTWQEYAFVCYACDKWATFNPSENNHPFIWARGLTQKFKTATLDARIKQHDHYSNDSLPVPHQRLNSLI</sequence>
<keyword evidence="2" id="KW-1185">Reference proteome</keyword>
<protein>
    <submittedName>
        <fullName evidence="1">Uncharacterized protein</fullName>
    </submittedName>
</protein>
<comment type="caution">
    <text evidence="1">The sequence shown here is derived from an EMBL/GenBank/DDBJ whole genome shotgun (WGS) entry which is preliminary data.</text>
</comment>
<dbReference type="Proteomes" id="UP001153332">
    <property type="component" value="Unassembled WGS sequence"/>
</dbReference>
<evidence type="ECO:0000313" key="2">
    <source>
        <dbReference type="Proteomes" id="UP001153332"/>
    </source>
</evidence>
<name>A0ACC2JSX8_9PEZI</name>
<reference evidence="1" key="1">
    <citation type="submission" date="2022-12" db="EMBL/GenBank/DDBJ databases">
        <title>Genome Sequence of Lasiodiplodia mahajangana.</title>
        <authorList>
            <person name="Buettner E."/>
        </authorList>
    </citation>
    <scope>NUCLEOTIDE SEQUENCE</scope>
    <source>
        <strain evidence="1">VT137</strain>
    </source>
</reference>
<proteinExistence type="predicted"/>
<gene>
    <name evidence="1" type="ORF">O1611_g3268</name>
</gene>
<dbReference type="EMBL" id="JAPUUL010000518">
    <property type="protein sequence ID" value="KAJ8130362.1"/>
    <property type="molecule type" value="Genomic_DNA"/>
</dbReference>
<accession>A0ACC2JSX8</accession>
<evidence type="ECO:0000313" key="1">
    <source>
        <dbReference type="EMBL" id="KAJ8130362.1"/>
    </source>
</evidence>
<organism evidence="1 2">
    <name type="scientific">Lasiodiplodia mahajangana</name>
    <dbReference type="NCBI Taxonomy" id="1108764"/>
    <lineage>
        <taxon>Eukaryota</taxon>
        <taxon>Fungi</taxon>
        <taxon>Dikarya</taxon>
        <taxon>Ascomycota</taxon>
        <taxon>Pezizomycotina</taxon>
        <taxon>Dothideomycetes</taxon>
        <taxon>Dothideomycetes incertae sedis</taxon>
        <taxon>Botryosphaeriales</taxon>
        <taxon>Botryosphaeriaceae</taxon>
        <taxon>Lasiodiplodia</taxon>
    </lineage>
</organism>